<reference evidence="1" key="1">
    <citation type="submission" date="2020-01" db="EMBL/GenBank/DDBJ databases">
        <title>Development of genomics and gene disruption for Polysphondylium violaceum indicates a role for the polyketide synthase stlB in stalk morphogenesis.</title>
        <authorList>
            <person name="Narita B."/>
            <person name="Kawabe Y."/>
            <person name="Kin K."/>
            <person name="Saito T."/>
            <person name="Gibbs R."/>
            <person name="Kuspa A."/>
            <person name="Muzny D."/>
            <person name="Queller D."/>
            <person name="Richards S."/>
            <person name="Strassman J."/>
            <person name="Sucgang R."/>
            <person name="Worley K."/>
            <person name="Schaap P."/>
        </authorList>
    </citation>
    <scope>NUCLEOTIDE SEQUENCE</scope>
    <source>
        <strain evidence="1">QSvi11</strain>
    </source>
</reference>
<dbReference type="AlphaFoldDB" id="A0A8J4PSV2"/>
<evidence type="ECO:0000313" key="2">
    <source>
        <dbReference type="Proteomes" id="UP000695562"/>
    </source>
</evidence>
<accession>A0A8J4PSV2</accession>
<evidence type="ECO:0000313" key="1">
    <source>
        <dbReference type="EMBL" id="KAF2068831.1"/>
    </source>
</evidence>
<dbReference type="PANTHER" id="PTHR31550:SF10">
    <property type="entry name" value="PROTEIN KINASE DOMAIN-CONTAINING PROTEIN"/>
    <property type="match status" value="1"/>
</dbReference>
<comment type="caution">
    <text evidence="1">The sequence shown here is derived from an EMBL/GenBank/DDBJ whole genome shotgun (WGS) entry which is preliminary data.</text>
</comment>
<gene>
    <name evidence="1" type="ORF">CYY_009847</name>
</gene>
<sequence>MNISLYQSVFKNVYLSTKIFATVHQIQRYHNSLRYDDIVDIGWMYDNKHISLLREKIKRKIQLHVDRHDLFLKVASTHTDIFIQLFESNRYSLLVHVSDFIDNIKNIEVLKYLVEKGHGAEKKINNFEDLCIFYTPVLEYLLEKGWCRPTVSSLLSGGDIDNYYSHSPAKVKEIKRKIQLVMKYIQLPITIEQSESILNHLLENPTPFVFDSIEPLLDPAVKNIVFYLKEKMGIGSSYQQAVDEIKRKESEIFSNRPNISRPPVEFGDLDAWVGKEEQEFINTWNRLEGRFRIINGRIYFTNNIEQVTGNENGNLIGINAYVFYIVSQVCKSLQLVHFIVSKGFNGFGDIKSSIKQKICHSTLRHHYQDISPQDRDLIQRMANNDFKFTCWVLTNCQRVGYKENFPLFFSLFTQGLDDRKMKVMVWNLFEHAAGERDVFLYESLEGIGYQFSMFNNDSTYHYEFKSMLPHFGKMIDSFPQEQKDQRCFQMLVSFMDSNTNNYFGFKYLFTKHKFSTLMDTTVIQAFADCNNLAFIDYLWMNRSTCFIETSSPADINTFFTTLFNRASTNRNIALLEYLVKNNCFDTTDTENITQEPYFSCKEPIDPKYNLDILVHFIDHRFFDSFDPYIIFLNSSSVCCSTQLVEYICRNQDKFNTEISFQSIYNQWPG</sequence>
<organism evidence="1 2">
    <name type="scientific">Polysphondylium violaceum</name>
    <dbReference type="NCBI Taxonomy" id="133409"/>
    <lineage>
        <taxon>Eukaryota</taxon>
        <taxon>Amoebozoa</taxon>
        <taxon>Evosea</taxon>
        <taxon>Eumycetozoa</taxon>
        <taxon>Dictyostelia</taxon>
        <taxon>Dictyosteliales</taxon>
        <taxon>Dictyosteliaceae</taxon>
        <taxon>Polysphondylium</taxon>
    </lineage>
</organism>
<dbReference type="PANTHER" id="PTHR31550">
    <property type="entry name" value="ANKYRIN REPEAT PROTEIN-RELATED-RELATED"/>
    <property type="match status" value="1"/>
</dbReference>
<dbReference type="EMBL" id="AJWJ01000828">
    <property type="protein sequence ID" value="KAF2068831.1"/>
    <property type="molecule type" value="Genomic_DNA"/>
</dbReference>
<name>A0A8J4PSV2_9MYCE</name>
<proteinExistence type="predicted"/>
<protein>
    <submittedName>
        <fullName evidence="1">Uncharacterized protein</fullName>
    </submittedName>
</protein>
<dbReference type="Proteomes" id="UP000695562">
    <property type="component" value="Unassembled WGS sequence"/>
</dbReference>
<keyword evidence="2" id="KW-1185">Reference proteome</keyword>